<evidence type="ECO:0000259" key="1">
    <source>
        <dbReference type="SMART" id="SM00849"/>
    </source>
</evidence>
<dbReference type="PANTHER" id="PTHR42951:SF4">
    <property type="entry name" value="ACYL-COENZYME A THIOESTERASE MBLAC2"/>
    <property type="match status" value="1"/>
</dbReference>
<dbReference type="PANTHER" id="PTHR42951">
    <property type="entry name" value="METALLO-BETA-LACTAMASE DOMAIN-CONTAINING"/>
    <property type="match status" value="1"/>
</dbReference>
<dbReference type="Pfam" id="PF00753">
    <property type="entry name" value="Lactamase_B"/>
    <property type="match status" value="1"/>
</dbReference>
<dbReference type="RefSeq" id="WP_379517403.1">
    <property type="nucleotide sequence ID" value="NZ_JBHSPA010000031.1"/>
</dbReference>
<feature type="domain" description="Metallo-beta-lactamase" evidence="1">
    <location>
        <begin position="28"/>
        <end position="206"/>
    </location>
</feature>
<organism evidence="2 3">
    <name type="scientific">Nonomuraea insulae</name>
    <dbReference type="NCBI Taxonomy" id="1616787"/>
    <lineage>
        <taxon>Bacteria</taxon>
        <taxon>Bacillati</taxon>
        <taxon>Actinomycetota</taxon>
        <taxon>Actinomycetes</taxon>
        <taxon>Streptosporangiales</taxon>
        <taxon>Streptosporangiaceae</taxon>
        <taxon>Nonomuraea</taxon>
    </lineage>
</organism>
<dbReference type="CDD" id="cd16282">
    <property type="entry name" value="metallo-hydrolase-like_MBL-fold"/>
    <property type="match status" value="1"/>
</dbReference>
<dbReference type="SUPFAM" id="SSF56281">
    <property type="entry name" value="Metallo-hydrolase/oxidoreductase"/>
    <property type="match status" value="1"/>
</dbReference>
<dbReference type="Proteomes" id="UP001596058">
    <property type="component" value="Unassembled WGS sequence"/>
</dbReference>
<gene>
    <name evidence="2" type="ORF">ACFPZ3_28915</name>
</gene>
<name>A0ABW1CSK2_9ACTN</name>
<protein>
    <submittedName>
        <fullName evidence="2">MBL fold metallo-hydrolase</fullName>
    </submittedName>
</protein>
<proteinExistence type="predicted"/>
<dbReference type="Gene3D" id="3.60.15.10">
    <property type="entry name" value="Ribonuclease Z/Hydroxyacylglutathione hydrolase-like"/>
    <property type="match status" value="1"/>
</dbReference>
<dbReference type="InterPro" id="IPR036866">
    <property type="entry name" value="RibonucZ/Hydroxyglut_hydro"/>
</dbReference>
<accession>A0ABW1CSK2</accession>
<sequence length="301" mass="31665">MRPYPRPYLREVAGGVHAYVQPDGGWCVSNAVVLTGGAGPVLIDTAATEARARGLRDAVATLTPDPVRVLVNTHHHGDHTFGNGLFPEAVVVAHDLARAEMAAKGGALRAVWPEVDWGEVPPVLPGVTFADRLTLHLGRTVELLHVGPAHTSNDVVAWLPDARVLVAGDVVLSGCAPFVLMGSLDGTLAAIRRLRALEPVAVVCGHGPVCGPEVFDVAEDYLLWVRDLAAKGVEAGLSPLELAGRYGPGRFGGLRDPERLVANLHRAYQEAAGGRRGAYLPSAPVFAEMVTLNGGPLTCHA</sequence>
<reference evidence="3" key="1">
    <citation type="journal article" date="2019" name="Int. J. Syst. Evol. Microbiol.">
        <title>The Global Catalogue of Microorganisms (GCM) 10K type strain sequencing project: providing services to taxonomists for standard genome sequencing and annotation.</title>
        <authorList>
            <consortium name="The Broad Institute Genomics Platform"/>
            <consortium name="The Broad Institute Genome Sequencing Center for Infectious Disease"/>
            <person name="Wu L."/>
            <person name="Ma J."/>
        </authorList>
    </citation>
    <scope>NUCLEOTIDE SEQUENCE [LARGE SCALE GENOMIC DNA]</scope>
    <source>
        <strain evidence="3">CCUG 53903</strain>
    </source>
</reference>
<dbReference type="InterPro" id="IPR001279">
    <property type="entry name" value="Metallo-B-lactamas"/>
</dbReference>
<evidence type="ECO:0000313" key="2">
    <source>
        <dbReference type="EMBL" id="MFC5827903.1"/>
    </source>
</evidence>
<dbReference type="EMBL" id="JBHSPA010000031">
    <property type="protein sequence ID" value="MFC5827903.1"/>
    <property type="molecule type" value="Genomic_DNA"/>
</dbReference>
<keyword evidence="3" id="KW-1185">Reference proteome</keyword>
<comment type="caution">
    <text evidence="2">The sequence shown here is derived from an EMBL/GenBank/DDBJ whole genome shotgun (WGS) entry which is preliminary data.</text>
</comment>
<dbReference type="InterPro" id="IPR050855">
    <property type="entry name" value="NDM-1-like"/>
</dbReference>
<dbReference type="SMART" id="SM00849">
    <property type="entry name" value="Lactamase_B"/>
    <property type="match status" value="1"/>
</dbReference>
<evidence type="ECO:0000313" key="3">
    <source>
        <dbReference type="Proteomes" id="UP001596058"/>
    </source>
</evidence>